<dbReference type="EMBL" id="LNJQ01000002">
    <property type="protein sequence ID" value="KWZ39959.1"/>
    <property type="molecule type" value="Genomic_DNA"/>
</dbReference>
<sequence length="76" mass="8830">MPTAASLPDLLATRFIVLISRLIATEVGSAKRKHDHRQLDNSRYAYTTIEQSLQIIEQYINFVELCMTIVQRYLFN</sequence>
<name>A0ABR5TA09_9BURK</name>
<comment type="caution">
    <text evidence="1">The sequence shown here is derived from an EMBL/GenBank/DDBJ whole genome shotgun (WGS) entry which is preliminary data.</text>
</comment>
<evidence type="ECO:0000313" key="2">
    <source>
        <dbReference type="Proteomes" id="UP000070255"/>
    </source>
</evidence>
<protein>
    <submittedName>
        <fullName evidence="1">Uncharacterized protein</fullName>
    </submittedName>
</protein>
<organism evidence="1 2">
    <name type="scientific">Burkholderia savannae</name>
    <dbReference type="NCBI Taxonomy" id="1637837"/>
    <lineage>
        <taxon>Bacteria</taxon>
        <taxon>Pseudomonadati</taxon>
        <taxon>Pseudomonadota</taxon>
        <taxon>Betaproteobacteria</taxon>
        <taxon>Burkholderiales</taxon>
        <taxon>Burkholderiaceae</taxon>
        <taxon>Burkholderia</taxon>
        <taxon>pseudomallei group</taxon>
    </lineage>
</organism>
<proteinExistence type="predicted"/>
<gene>
    <name evidence="1" type="ORF">WS72_19090</name>
</gene>
<reference evidence="1 2" key="1">
    <citation type="submission" date="2015-11" db="EMBL/GenBank/DDBJ databases">
        <authorList>
            <person name="Sahl J."/>
            <person name="Wagner D."/>
            <person name="Keim P."/>
        </authorList>
    </citation>
    <scope>NUCLEOTIDE SEQUENCE [LARGE SCALE GENOMIC DNA]</scope>
    <source>
        <strain evidence="1 2">BDU18</strain>
    </source>
</reference>
<evidence type="ECO:0000313" key="1">
    <source>
        <dbReference type="EMBL" id="KWZ39959.1"/>
    </source>
</evidence>
<accession>A0ABR5TA09</accession>
<keyword evidence="2" id="KW-1185">Reference proteome</keyword>
<dbReference type="Proteomes" id="UP000070255">
    <property type="component" value="Unassembled WGS sequence"/>
</dbReference>